<dbReference type="EMBL" id="FQUC01000001">
    <property type="protein sequence ID" value="SHE32015.1"/>
    <property type="molecule type" value="Genomic_DNA"/>
</dbReference>
<evidence type="ECO:0000313" key="2">
    <source>
        <dbReference type="EMBL" id="SHE32015.1"/>
    </source>
</evidence>
<feature type="signal peptide" evidence="1">
    <location>
        <begin position="1"/>
        <end position="22"/>
    </location>
</feature>
<evidence type="ECO:0000313" key="3">
    <source>
        <dbReference type="Proteomes" id="UP000184480"/>
    </source>
</evidence>
<proteinExistence type="predicted"/>
<dbReference type="AlphaFoldDB" id="A0A1M4SIH7"/>
<keyword evidence="3" id="KW-1185">Reference proteome</keyword>
<dbReference type="Proteomes" id="UP000184480">
    <property type="component" value="Unassembled WGS sequence"/>
</dbReference>
<evidence type="ECO:0008006" key="4">
    <source>
        <dbReference type="Google" id="ProtNLM"/>
    </source>
</evidence>
<organism evidence="2 3">
    <name type="scientific">Dysgonomonas macrotermitis</name>
    <dbReference type="NCBI Taxonomy" id="1346286"/>
    <lineage>
        <taxon>Bacteria</taxon>
        <taxon>Pseudomonadati</taxon>
        <taxon>Bacteroidota</taxon>
        <taxon>Bacteroidia</taxon>
        <taxon>Bacteroidales</taxon>
        <taxon>Dysgonomonadaceae</taxon>
        <taxon>Dysgonomonas</taxon>
    </lineage>
</organism>
<feature type="chain" id="PRO_5009907342" description="Tetratricopeptide repeat-containing protein" evidence="1">
    <location>
        <begin position="23"/>
        <end position="312"/>
    </location>
</feature>
<name>A0A1M4SIH7_9BACT</name>
<evidence type="ECO:0000256" key="1">
    <source>
        <dbReference type="SAM" id="SignalP"/>
    </source>
</evidence>
<dbReference type="RefSeq" id="WP_062175198.1">
    <property type="nucleotide sequence ID" value="NZ_BBXL01000001.1"/>
</dbReference>
<dbReference type="STRING" id="1346286.SAMN05444362_10173"/>
<sequence>MKRKISILIIALCTFGAFNAQAQQNCEIPLMIMQTNQAEPIPDGALDFLNNKLRQVATTAGLAAGPEFTQFCIVPKISMLNKEILPGPPSKFVYNMEMTLYIADAWGEKVFTSTNINMKGVGNNETKAYIAGIKGINPRSTDLQQFVNDGKDKIIEYYNTQYPTIIKKAQSLAAMKKYDEALFYLGSIPECSKGYDSALNVAFSVYQQYVDQLCLENLAKAKMVWAAQQNAYGAQEAGEYLQYIYPDAKCYGEAMSLYKEIKGKVLDDWKFVMKIYDDAVSLEKQRINAWRDVGVAYGRGQKNRTTNVYWIR</sequence>
<gene>
    <name evidence="2" type="ORF">SAMN05444362_10173</name>
</gene>
<reference evidence="3" key="1">
    <citation type="submission" date="2016-11" db="EMBL/GenBank/DDBJ databases">
        <authorList>
            <person name="Varghese N."/>
            <person name="Submissions S."/>
        </authorList>
    </citation>
    <scope>NUCLEOTIDE SEQUENCE [LARGE SCALE GENOMIC DNA]</scope>
    <source>
        <strain evidence="3">DSM 27370</strain>
    </source>
</reference>
<dbReference type="OrthoDB" id="1049190at2"/>
<accession>A0A1M4SIH7</accession>
<protein>
    <recommendedName>
        <fullName evidence="4">Tetratricopeptide repeat-containing protein</fullName>
    </recommendedName>
</protein>
<keyword evidence="1" id="KW-0732">Signal</keyword>